<accession>A0A9N9FIE8</accession>
<name>A0A9N9FIE8_9GLOM</name>
<keyword evidence="3" id="KW-1185">Reference proteome</keyword>
<protein>
    <submittedName>
        <fullName evidence="2">1157_t:CDS:1</fullName>
    </submittedName>
</protein>
<evidence type="ECO:0000313" key="2">
    <source>
        <dbReference type="EMBL" id="CAG8535716.1"/>
    </source>
</evidence>
<dbReference type="SMART" id="SM00225">
    <property type="entry name" value="BTB"/>
    <property type="match status" value="1"/>
</dbReference>
<dbReference type="AlphaFoldDB" id="A0A9N9FIE8"/>
<proteinExistence type="predicted"/>
<comment type="caution">
    <text evidence="2">The sequence shown here is derived from an EMBL/GenBank/DDBJ whole genome shotgun (WGS) entry which is preliminary data.</text>
</comment>
<dbReference type="InterPro" id="IPR011333">
    <property type="entry name" value="SKP1/BTB/POZ_sf"/>
</dbReference>
<feature type="domain" description="BTB" evidence="1">
    <location>
        <begin position="23"/>
        <end position="96"/>
    </location>
</feature>
<dbReference type="Proteomes" id="UP000789572">
    <property type="component" value="Unassembled WGS sequence"/>
</dbReference>
<dbReference type="OrthoDB" id="6359816at2759"/>
<dbReference type="PANTHER" id="PTHR24410">
    <property type="entry name" value="HL07962P-RELATED"/>
    <property type="match status" value="1"/>
</dbReference>
<sequence>MSKIFYAQHSNNFAELFKSGKNYDLVLYAGHKNDRREFKVHTQILCAQAKYFQVALSEKWLKKKGKCYVFEKTNIEADVFEIILRYLYTGKINIEDCDGSQILKLLVATDELDLVDLLQYTQTYFIESRKSFIVEQPVQVLKSIFRLESCKTLRLFCLGEICKNYTYLFDSDYMALDKDMLAQVIQQDGLQMKEVELWKCVLRWGQTRHPRSKDSPTKWSKYHVNRMKKTLAGLIEHIRFFTIPKDEYYDEIRPYRKLLSKQLNEDILQFIMIPSRKPSNIMAKARARPLLDSRLIRHSVMAFIARWIDSKNIGYDEISR</sequence>
<reference evidence="2" key="1">
    <citation type="submission" date="2021-06" db="EMBL/GenBank/DDBJ databases">
        <authorList>
            <person name="Kallberg Y."/>
            <person name="Tangrot J."/>
            <person name="Rosling A."/>
        </authorList>
    </citation>
    <scope>NUCLEOTIDE SEQUENCE</scope>
    <source>
        <strain evidence="2">IA702</strain>
    </source>
</reference>
<dbReference type="Pfam" id="PF07707">
    <property type="entry name" value="BACK"/>
    <property type="match status" value="1"/>
</dbReference>
<evidence type="ECO:0000313" key="3">
    <source>
        <dbReference type="Proteomes" id="UP000789572"/>
    </source>
</evidence>
<dbReference type="Gene3D" id="1.25.40.420">
    <property type="match status" value="1"/>
</dbReference>
<dbReference type="CDD" id="cd18186">
    <property type="entry name" value="BTB_POZ_ZBTB_KLHL-like"/>
    <property type="match status" value="1"/>
</dbReference>
<feature type="non-terminal residue" evidence="2">
    <location>
        <position position="320"/>
    </location>
</feature>
<dbReference type="SUPFAM" id="SSF54695">
    <property type="entry name" value="POZ domain"/>
    <property type="match status" value="1"/>
</dbReference>
<dbReference type="InterPro" id="IPR051481">
    <property type="entry name" value="BTB-POZ/Galectin-3-binding"/>
</dbReference>
<dbReference type="Pfam" id="PF00651">
    <property type="entry name" value="BTB"/>
    <property type="match status" value="1"/>
</dbReference>
<evidence type="ECO:0000259" key="1">
    <source>
        <dbReference type="PROSITE" id="PS50097"/>
    </source>
</evidence>
<dbReference type="EMBL" id="CAJVPJ010000543">
    <property type="protein sequence ID" value="CAG8535716.1"/>
    <property type="molecule type" value="Genomic_DNA"/>
</dbReference>
<dbReference type="PANTHER" id="PTHR24410:SF23">
    <property type="entry name" value="BTB DOMAIN-CONTAINING PROTEIN-RELATED"/>
    <property type="match status" value="1"/>
</dbReference>
<organism evidence="2 3">
    <name type="scientific">Paraglomus occultum</name>
    <dbReference type="NCBI Taxonomy" id="144539"/>
    <lineage>
        <taxon>Eukaryota</taxon>
        <taxon>Fungi</taxon>
        <taxon>Fungi incertae sedis</taxon>
        <taxon>Mucoromycota</taxon>
        <taxon>Glomeromycotina</taxon>
        <taxon>Glomeromycetes</taxon>
        <taxon>Paraglomerales</taxon>
        <taxon>Paraglomeraceae</taxon>
        <taxon>Paraglomus</taxon>
    </lineage>
</organism>
<dbReference type="PROSITE" id="PS50097">
    <property type="entry name" value="BTB"/>
    <property type="match status" value="1"/>
</dbReference>
<gene>
    <name evidence="2" type="ORF">POCULU_LOCUS4281</name>
</gene>
<dbReference type="InterPro" id="IPR000210">
    <property type="entry name" value="BTB/POZ_dom"/>
</dbReference>
<dbReference type="Gene3D" id="3.30.710.10">
    <property type="entry name" value="Potassium Channel Kv1.1, Chain A"/>
    <property type="match status" value="1"/>
</dbReference>
<dbReference type="InterPro" id="IPR011705">
    <property type="entry name" value="BACK"/>
</dbReference>